<evidence type="ECO:0000256" key="4">
    <source>
        <dbReference type="ARBA" id="ARBA00022563"/>
    </source>
</evidence>
<evidence type="ECO:0000256" key="3">
    <source>
        <dbReference type="ARBA" id="ARBA00012856"/>
    </source>
</evidence>
<dbReference type="EMBL" id="FTNT01000003">
    <property type="protein sequence ID" value="SIR86041.1"/>
    <property type="molecule type" value="Genomic_DNA"/>
</dbReference>
<dbReference type="PRINTS" id="PR00070">
    <property type="entry name" value="DHFR"/>
</dbReference>
<dbReference type="GO" id="GO:0005829">
    <property type="term" value="C:cytosol"/>
    <property type="evidence" value="ECO:0007669"/>
    <property type="project" value="TreeGrafter"/>
</dbReference>
<evidence type="ECO:0000259" key="9">
    <source>
        <dbReference type="PROSITE" id="PS51330"/>
    </source>
</evidence>
<gene>
    <name evidence="10" type="ORF">SAMN05445060_1179</name>
</gene>
<dbReference type="STRING" id="1344003.SAMN05445060_1179"/>
<keyword evidence="4 7" id="KW-0554">One-carbon metabolism</keyword>
<dbReference type="PROSITE" id="PS51330">
    <property type="entry name" value="DHFR_2"/>
    <property type="match status" value="1"/>
</dbReference>
<comment type="pathway">
    <text evidence="1 7">Cofactor biosynthesis; tetrahydrofolate biosynthesis; 5,6,7,8-tetrahydrofolate from 7,8-dihydrofolate: step 1/1.</text>
</comment>
<sequence length="183" mass="20111">MPSEGVSQVAGVALIWAADRRGAIGRAGEIPWRIPEDQRRFRTLTRGHPVIMGRKTWDSLPSRFRPLPDRRNLVVTRDPAWSDDGAEAFTDLAAAVAAAGEGRLTIMGGGQIYAAAMDIADVLYVTEVDVQVDDADAFAPAVDPDVWQVAEQSEWLTSTTGTRYRFVDHRRITVGAARHTDRP</sequence>
<comment type="function">
    <text evidence="7">Key enzyme in folate metabolism. Catalyzes an essential reaction for de novo glycine and purine synthesis, and for DNA precursor synthesis.</text>
</comment>
<dbReference type="CDD" id="cd00209">
    <property type="entry name" value="DHFR"/>
    <property type="match status" value="1"/>
</dbReference>
<dbReference type="Proteomes" id="UP000186218">
    <property type="component" value="Unassembled WGS sequence"/>
</dbReference>
<dbReference type="GO" id="GO:0046655">
    <property type="term" value="P:folic acid metabolic process"/>
    <property type="evidence" value="ECO:0007669"/>
    <property type="project" value="TreeGrafter"/>
</dbReference>
<comment type="catalytic activity">
    <reaction evidence="7">
        <text>(6S)-5,6,7,8-tetrahydrofolate + NADP(+) = 7,8-dihydrofolate + NADPH + H(+)</text>
        <dbReference type="Rhea" id="RHEA:15009"/>
        <dbReference type="ChEBI" id="CHEBI:15378"/>
        <dbReference type="ChEBI" id="CHEBI:57451"/>
        <dbReference type="ChEBI" id="CHEBI:57453"/>
        <dbReference type="ChEBI" id="CHEBI:57783"/>
        <dbReference type="ChEBI" id="CHEBI:58349"/>
        <dbReference type="EC" id="1.5.1.3"/>
    </reaction>
</comment>
<accession>A0A1N7ED71</accession>
<keyword evidence="5 7" id="KW-0521">NADP</keyword>
<dbReference type="GO" id="GO:0004146">
    <property type="term" value="F:dihydrofolate reductase activity"/>
    <property type="evidence" value="ECO:0007669"/>
    <property type="project" value="UniProtKB-EC"/>
</dbReference>
<dbReference type="Pfam" id="PF00186">
    <property type="entry name" value="DHFR_1"/>
    <property type="match status" value="1"/>
</dbReference>
<dbReference type="RefSeq" id="WP_076477571.1">
    <property type="nucleotide sequence ID" value="NZ_FTNT01000003.1"/>
</dbReference>
<feature type="domain" description="DHFR" evidence="9">
    <location>
        <begin position="11"/>
        <end position="171"/>
    </location>
</feature>
<dbReference type="GO" id="GO:0006730">
    <property type="term" value="P:one-carbon metabolic process"/>
    <property type="evidence" value="ECO:0007669"/>
    <property type="project" value="UniProtKB-KW"/>
</dbReference>
<dbReference type="UniPathway" id="UPA00077">
    <property type="reaction ID" value="UER00158"/>
</dbReference>
<dbReference type="InterPro" id="IPR001796">
    <property type="entry name" value="DHFR_dom"/>
</dbReference>
<dbReference type="Gene3D" id="3.40.430.10">
    <property type="entry name" value="Dihydrofolate Reductase, subunit A"/>
    <property type="match status" value="1"/>
</dbReference>
<dbReference type="EC" id="1.5.1.3" evidence="3 7"/>
<keyword evidence="6 7" id="KW-0560">Oxidoreductase</keyword>
<evidence type="ECO:0000313" key="10">
    <source>
        <dbReference type="EMBL" id="SIR86041.1"/>
    </source>
</evidence>
<evidence type="ECO:0000256" key="5">
    <source>
        <dbReference type="ARBA" id="ARBA00022857"/>
    </source>
</evidence>
<dbReference type="InterPro" id="IPR017925">
    <property type="entry name" value="DHFR_CS"/>
</dbReference>
<dbReference type="InterPro" id="IPR024072">
    <property type="entry name" value="DHFR-like_dom_sf"/>
</dbReference>
<proteinExistence type="inferred from homology"/>
<dbReference type="OrthoDB" id="9804315at2"/>
<organism evidence="10 11">
    <name type="scientific">Williamsia sterculiae</name>
    <dbReference type="NCBI Taxonomy" id="1344003"/>
    <lineage>
        <taxon>Bacteria</taxon>
        <taxon>Bacillati</taxon>
        <taxon>Actinomycetota</taxon>
        <taxon>Actinomycetes</taxon>
        <taxon>Mycobacteriales</taxon>
        <taxon>Nocardiaceae</taxon>
        <taxon>Williamsia</taxon>
    </lineage>
</organism>
<evidence type="ECO:0000313" key="11">
    <source>
        <dbReference type="Proteomes" id="UP000186218"/>
    </source>
</evidence>
<evidence type="ECO:0000256" key="8">
    <source>
        <dbReference type="RuleBase" id="RU004474"/>
    </source>
</evidence>
<dbReference type="GO" id="GO:0046452">
    <property type="term" value="P:dihydrofolate metabolic process"/>
    <property type="evidence" value="ECO:0007669"/>
    <property type="project" value="TreeGrafter"/>
</dbReference>
<protein>
    <recommendedName>
        <fullName evidence="3 7">Dihydrofolate reductase</fullName>
        <ecNumber evidence="3 7">1.5.1.3</ecNumber>
    </recommendedName>
</protein>
<dbReference type="InterPro" id="IPR012259">
    <property type="entry name" value="DHFR"/>
</dbReference>
<dbReference type="GO" id="GO:0050661">
    <property type="term" value="F:NADP binding"/>
    <property type="evidence" value="ECO:0007669"/>
    <property type="project" value="InterPro"/>
</dbReference>
<keyword evidence="11" id="KW-1185">Reference proteome</keyword>
<evidence type="ECO:0000256" key="2">
    <source>
        <dbReference type="ARBA" id="ARBA00009539"/>
    </source>
</evidence>
<dbReference type="PIRSF" id="PIRSF000194">
    <property type="entry name" value="DHFR"/>
    <property type="match status" value="1"/>
</dbReference>
<reference evidence="10 11" key="1">
    <citation type="submission" date="2017-01" db="EMBL/GenBank/DDBJ databases">
        <authorList>
            <person name="Mah S.A."/>
            <person name="Swanson W.J."/>
            <person name="Moy G.W."/>
            <person name="Vacquier V.D."/>
        </authorList>
    </citation>
    <scope>NUCLEOTIDE SEQUENCE [LARGE SCALE GENOMIC DNA]</scope>
    <source>
        <strain evidence="10 11">CPCC 203464</strain>
    </source>
</reference>
<evidence type="ECO:0000256" key="1">
    <source>
        <dbReference type="ARBA" id="ARBA00004903"/>
    </source>
</evidence>
<dbReference type="PROSITE" id="PS00075">
    <property type="entry name" value="DHFR_1"/>
    <property type="match status" value="1"/>
</dbReference>
<dbReference type="PANTHER" id="PTHR48069:SF3">
    <property type="entry name" value="DIHYDROFOLATE REDUCTASE"/>
    <property type="match status" value="1"/>
</dbReference>
<comment type="similarity">
    <text evidence="2 7 8">Belongs to the dihydrofolate reductase family.</text>
</comment>
<dbReference type="PANTHER" id="PTHR48069">
    <property type="entry name" value="DIHYDROFOLATE REDUCTASE"/>
    <property type="match status" value="1"/>
</dbReference>
<evidence type="ECO:0000256" key="7">
    <source>
        <dbReference type="PIRNR" id="PIRNR000194"/>
    </source>
</evidence>
<dbReference type="SUPFAM" id="SSF53597">
    <property type="entry name" value="Dihydrofolate reductase-like"/>
    <property type="match status" value="1"/>
</dbReference>
<dbReference type="GO" id="GO:0046654">
    <property type="term" value="P:tetrahydrofolate biosynthetic process"/>
    <property type="evidence" value="ECO:0007669"/>
    <property type="project" value="UniProtKB-UniPathway"/>
</dbReference>
<dbReference type="AlphaFoldDB" id="A0A1N7ED71"/>
<name>A0A1N7ED71_9NOCA</name>
<evidence type="ECO:0000256" key="6">
    <source>
        <dbReference type="ARBA" id="ARBA00023002"/>
    </source>
</evidence>